<evidence type="ECO:0000313" key="10">
    <source>
        <dbReference type="Proteomes" id="UP001153404"/>
    </source>
</evidence>
<feature type="transmembrane region" description="Helical" evidence="7">
    <location>
        <begin position="89"/>
        <end position="108"/>
    </location>
</feature>
<feature type="transmembrane region" description="Helical" evidence="7">
    <location>
        <begin position="378"/>
        <end position="402"/>
    </location>
</feature>
<dbReference type="Proteomes" id="UP001153404">
    <property type="component" value="Unassembled WGS sequence"/>
</dbReference>
<feature type="transmembrane region" description="Helical" evidence="7">
    <location>
        <begin position="346"/>
        <end position="369"/>
    </location>
</feature>
<keyword evidence="5 7" id="KW-1133">Transmembrane helix</keyword>
<dbReference type="EMBL" id="JAPDIA010000003">
    <property type="protein sequence ID" value="MDG0810223.1"/>
    <property type="molecule type" value="Genomic_DNA"/>
</dbReference>
<feature type="transmembrane region" description="Helical" evidence="7">
    <location>
        <begin position="243"/>
        <end position="264"/>
    </location>
</feature>
<dbReference type="PANTHER" id="PTHR43227:SF8">
    <property type="entry name" value="DIACETYLCHITOBIOSE UPTAKE SYSTEM PERMEASE PROTEIN DASB"/>
    <property type="match status" value="1"/>
</dbReference>
<protein>
    <submittedName>
        <fullName evidence="9">ABC transporter permease subunit</fullName>
    </submittedName>
</protein>
<organism evidence="9 10">
    <name type="scientific">Cohnella rhizosphaerae</name>
    <dbReference type="NCBI Taxonomy" id="1457232"/>
    <lineage>
        <taxon>Bacteria</taxon>
        <taxon>Bacillati</taxon>
        <taxon>Bacillota</taxon>
        <taxon>Bacilli</taxon>
        <taxon>Bacillales</taxon>
        <taxon>Paenibacillaceae</taxon>
        <taxon>Cohnella</taxon>
    </lineage>
</organism>
<keyword evidence="3" id="KW-1003">Cell membrane</keyword>
<evidence type="ECO:0000256" key="3">
    <source>
        <dbReference type="ARBA" id="ARBA00022475"/>
    </source>
</evidence>
<dbReference type="AlphaFoldDB" id="A0A9X4QTD5"/>
<feature type="domain" description="ABC transmembrane type-1" evidence="8">
    <location>
        <begin position="48"/>
        <end position="264"/>
    </location>
</feature>
<dbReference type="GO" id="GO:0055085">
    <property type="term" value="P:transmembrane transport"/>
    <property type="evidence" value="ECO:0007669"/>
    <property type="project" value="InterPro"/>
</dbReference>
<evidence type="ECO:0000256" key="1">
    <source>
        <dbReference type="ARBA" id="ARBA00004651"/>
    </source>
</evidence>
<feature type="transmembrane region" description="Helical" evidence="7">
    <location>
        <begin position="285"/>
        <end position="310"/>
    </location>
</feature>
<dbReference type="PROSITE" id="PS50928">
    <property type="entry name" value="ABC_TM1"/>
    <property type="match status" value="1"/>
</dbReference>
<feature type="transmembrane region" description="Helical" evidence="7">
    <location>
        <begin position="414"/>
        <end position="442"/>
    </location>
</feature>
<keyword evidence="6 7" id="KW-0472">Membrane</keyword>
<evidence type="ECO:0000313" key="9">
    <source>
        <dbReference type="EMBL" id="MDG0810223.1"/>
    </source>
</evidence>
<dbReference type="InterPro" id="IPR050809">
    <property type="entry name" value="UgpAE/MalFG_permease"/>
</dbReference>
<evidence type="ECO:0000259" key="8">
    <source>
        <dbReference type="PROSITE" id="PS50928"/>
    </source>
</evidence>
<comment type="subcellular location">
    <subcellularLocation>
        <location evidence="1 7">Cell membrane</location>
        <topology evidence="1 7">Multi-pass membrane protein</topology>
    </subcellularLocation>
</comment>
<feature type="transmembrane region" description="Helical" evidence="7">
    <location>
        <begin position="51"/>
        <end position="77"/>
    </location>
</feature>
<comment type="caution">
    <text evidence="9">The sequence shown here is derived from an EMBL/GenBank/DDBJ whole genome shotgun (WGS) entry which is preliminary data.</text>
</comment>
<gene>
    <name evidence="9" type="ORF">OMP40_13380</name>
</gene>
<dbReference type="SUPFAM" id="SSF161098">
    <property type="entry name" value="MetI-like"/>
    <property type="match status" value="2"/>
</dbReference>
<comment type="similarity">
    <text evidence="7">Belongs to the binding-protein-dependent transport system permease family.</text>
</comment>
<keyword evidence="4 7" id="KW-0812">Transmembrane</keyword>
<dbReference type="InterPro" id="IPR000515">
    <property type="entry name" value="MetI-like"/>
</dbReference>
<dbReference type="CDD" id="cd06261">
    <property type="entry name" value="TM_PBP2"/>
    <property type="match status" value="2"/>
</dbReference>
<evidence type="ECO:0000256" key="2">
    <source>
        <dbReference type="ARBA" id="ARBA00022448"/>
    </source>
</evidence>
<sequence length="560" mass="62575">MFIVVFLYYPVILAFFHSFTDWNLVQSKWTGLHNFRTMFGDSSFRTGAVNQVIYTLTDVVKAIVFPLIAAELIFLIGGPRIKYTFRTGFILPMLLPGIVTILLWQNIYDPNNGLLNQLLTLVGLESWVHAWLGEDSTALWAIVFYNFPFIAGLPFLIFYAAIGNMSQEQIEAARIDGANGWQVFTRIHLPFLVPQFKVVTILTIIGSLQDFVKIMVMTGGGPGVATTNPAMIMYNAAFGSSQYGYGSAIGVSLFLVILALTLFNMKFLKTDYSGGPAMTARMSKWAGSAVLVALLVATLVPFFLLIYFSFKDQIEILVDFWGLPSTLKWENYSAAWDAVKASIGHSLYVCFVTVLGAVLLGSLSGFVFARHRFPLRGLLYLMLIGVMMIPSLLNIVPLYAIINNLGFTNSYLGLILPYIAGTQLLGIMLCRTFLRVAAAGAVRGGPDRRRRRILRLLPNRAAAEPADPRHRRDRHLPCGIQRLPVAVYRAEPGAPDVHDGRGRAQPVGTDGHRTVLRRLYRRQRADDPAHSVRHEVLHRRHGHRRREGVSAYRIARKEAD</sequence>
<feature type="transmembrane region" description="Helical" evidence="7">
    <location>
        <begin position="139"/>
        <end position="162"/>
    </location>
</feature>
<dbReference type="InterPro" id="IPR035906">
    <property type="entry name" value="MetI-like_sf"/>
</dbReference>
<evidence type="ECO:0000256" key="7">
    <source>
        <dbReference type="RuleBase" id="RU363032"/>
    </source>
</evidence>
<proteinExistence type="inferred from homology"/>
<dbReference type="PANTHER" id="PTHR43227">
    <property type="entry name" value="BLL4140 PROTEIN"/>
    <property type="match status" value="1"/>
</dbReference>
<evidence type="ECO:0000256" key="6">
    <source>
        <dbReference type="ARBA" id="ARBA00023136"/>
    </source>
</evidence>
<name>A0A9X4QTD5_9BACL</name>
<keyword evidence="2 7" id="KW-0813">Transport</keyword>
<dbReference type="GO" id="GO:0005886">
    <property type="term" value="C:plasma membrane"/>
    <property type="evidence" value="ECO:0007669"/>
    <property type="project" value="UniProtKB-SubCell"/>
</dbReference>
<reference evidence="9" key="1">
    <citation type="submission" date="2022-10" db="EMBL/GenBank/DDBJ databases">
        <title>Comparative genomic analysis of Cohnella hashimotonis sp. nov., isolated from the International Space Station.</title>
        <authorList>
            <person name="Simpson A."/>
            <person name="Venkateswaran K."/>
        </authorList>
    </citation>
    <scope>NUCLEOTIDE SEQUENCE</scope>
    <source>
        <strain evidence="9">DSM 28161</strain>
    </source>
</reference>
<dbReference type="Gene3D" id="1.10.3720.10">
    <property type="entry name" value="MetI-like"/>
    <property type="match status" value="2"/>
</dbReference>
<accession>A0A9X4QTD5</accession>
<evidence type="ECO:0000256" key="5">
    <source>
        <dbReference type="ARBA" id="ARBA00022989"/>
    </source>
</evidence>
<evidence type="ECO:0000256" key="4">
    <source>
        <dbReference type="ARBA" id="ARBA00022692"/>
    </source>
</evidence>
<keyword evidence="10" id="KW-1185">Reference proteome</keyword>
<dbReference type="Pfam" id="PF00528">
    <property type="entry name" value="BPD_transp_1"/>
    <property type="match status" value="1"/>
</dbReference>